<proteinExistence type="predicted"/>
<protein>
    <submittedName>
        <fullName evidence="1">Tetraprenyl-beta-curcumene synthase family protein</fullName>
    </submittedName>
</protein>
<evidence type="ECO:0000313" key="1">
    <source>
        <dbReference type="EMBL" id="REJ06776.1"/>
    </source>
</evidence>
<dbReference type="InterPro" id="IPR019712">
    <property type="entry name" value="YtpB-like"/>
</dbReference>
<dbReference type="Pfam" id="PF10776">
    <property type="entry name" value="DUF2600"/>
    <property type="match status" value="1"/>
</dbReference>
<dbReference type="EMBL" id="QUAE01000023">
    <property type="protein sequence ID" value="REJ06776.1"/>
    <property type="molecule type" value="Genomic_DNA"/>
</dbReference>
<organism evidence="1 2">
    <name type="scientific">Halobacillus trueperi</name>
    <dbReference type="NCBI Taxonomy" id="156205"/>
    <lineage>
        <taxon>Bacteria</taxon>
        <taxon>Bacillati</taxon>
        <taxon>Bacillota</taxon>
        <taxon>Bacilli</taxon>
        <taxon>Bacillales</taxon>
        <taxon>Bacillaceae</taxon>
        <taxon>Halobacillus</taxon>
    </lineage>
</organism>
<evidence type="ECO:0000313" key="2">
    <source>
        <dbReference type="Proteomes" id="UP000256305"/>
    </source>
</evidence>
<comment type="caution">
    <text evidence="1">The sequence shown here is derived from an EMBL/GenBank/DDBJ whole genome shotgun (WGS) entry which is preliminary data.</text>
</comment>
<reference evidence="1 2" key="1">
    <citation type="submission" date="2018-08" db="EMBL/GenBank/DDBJ databases">
        <title>Genome sequence of Halobacillus trueperi KCTC 3686.</title>
        <authorList>
            <person name="Cho K.H."/>
            <person name="Kwak M.-J."/>
            <person name="Kim B.-Y."/>
            <person name="Chun J."/>
        </authorList>
    </citation>
    <scope>NUCLEOTIDE SEQUENCE [LARGE SCALE GENOMIC DNA]</scope>
    <source>
        <strain evidence="1 2">KCTC 3686</strain>
    </source>
</reference>
<dbReference type="Proteomes" id="UP000256305">
    <property type="component" value="Unassembled WGS sequence"/>
</dbReference>
<keyword evidence="2" id="KW-1185">Reference proteome</keyword>
<name>A0A3E0J1I1_9BACI</name>
<dbReference type="AlphaFoldDB" id="A0A3E0J1I1"/>
<accession>A0A3E0J1I1</accession>
<sequence>MERCLSTYAFLFRGSSKVNGKGGFLLTRAVPGNAILLMYRVYRNVFPAVHNELSYWIERAKLIPDEELRSQALASIEEKTFHCEGGSIYSVLSRGNDKRAIRFIVAYQTISDYLDNLCDRSTSMDPDDFRMLHESMIDALTPGNPLQDYYQYREEQDDGGYLHDLVKTCQQVLFEAEDYHTVKQQAIKLGKLYGDLQVHKHVIENERIPRLQNWFKRYQKEWPELSWYEFSACTGSTLGIFCLVSYTLSGKMDATLSNQIESSYFPYMQGLHILLDYYIDQEEDEKEGDLNFCAYYAHEEQMKNRFRYFVERTHEEIQRLPDAPFHQMIHEGLVGMYLADRKVGKLSNAKSFVKEMLKVSGKKATFFYYNTKMYHKLKPGREI</sequence>
<gene>
    <name evidence="1" type="ORF">DYE48_18030</name>
</gene>